<dbReference type="GO" id="GO:0043107">
    <property type="term" value="P:type IV pilus-dependent motility"/>
    <property type="evidence" value="ECO:0007669"/>
    <property type="project" value="TreeGrafter"/>
</dbReference>
<dbReference type="Proteomes" id="UP000623842">
    <property type="component" value="Unassembled WGS sequence"/>
</dbReference>
<evidence type="ECO:0000256" key="3">
    <source>
        <dbReference type="SAM" id="Phobius"/>
    </source>
</evidence>
<dbReference type="SUPFAM" id="SSF54523">
    <property type="entry name" value="Pili subunits"/>
    <property type="match status" value="1"/>
</dbReference>
<evidence type="ECO:0000256" key="1">
    <source>
        <dbReference type="ARBA" id="ARBA00005233"/>
    </source>
</evidence>
<keyword evidence="5" id="KW-1185">Reference proteome</keyword>
<protein>
    <submittedName>
        <fullName evidence="4">Prepilin peptidase-dependent pilin</fullName>
    </submittedName>
</protein>
<accession>A0A919BCL1</accession>
<evidence type="ECO:0000256" key="2">
    <source>
        <dbReference type="ARBA" id="ARBA00022481"/>
    </source>
</evidence>
<dbReference type="Pfam" id="PF07963">
    <property type="entry name" value="N_methyl"/>
    <property type="match status" value="1"/>
</dbReference>
<name>A0A919BCL1_9GAMM</name>
<dbReference type="InterPro" id="IPR045584">
    <property type="entry name" value="Pilin-like"/>
</dbReference>
<sequence length="133" mass="13860">MKKNGFTLIELMMVVAIIGILAAVALPAYRLYTDRAAFSEVILSVSKYKSAISTAIATKNPGALTDLDAGQLGIPNPDPAYGRIKSITIVDGVITVTAAGGTLEDVTYTLTPSGVTFPLGWTEGGTCKTLGYC</sequence>
<dbReference type="GO" id="GO:0044096">
    <property type="term" value="C:type IV pilus"/>
    <property type="evidence" value="ECO:0007669"/>
    <property type="project" value="TreeGrafter"/>
</dbReference>
<keyword evidence="3" id="KW-1133">Transmembrane helix</keyword>
<dbReference type="Pfam" id="PF00114">
    <property type="entry name" value="Pilin"/>
    <property type="match status" value="1"/>
</dbReference>
<dbReference type="AlphaFoldDB" id="A0A919BCL1"/>
<reference evidence="4" key="1">
    <citation type="journal article" date="2014" name="Int. J. Syst. Evol. Microbiol.">
        <title>Complete genome sequence of Corynebacterium casei LMG S-19264T (=DSM 44701T), isolated from a smear-ripened cheese.</title>
        <authorList>
            <consortium name="US DOE Joint Genome Institute (JGI-PGF)"/>
            <person name="Walter F."/>
            <person name="Albersmeier A."/>
            <person name="Kalinowski J."/>
            <person name="Ruckert C."/>
        </authorList>
    </citation>
    <scope>NUCLEOTIDE SEQUENCE</scope>
    <source>
        <strain evidence="4">KCTC 42731</strain>
    </source>
</reference>
<dbReference type="InterPro" id="IPR001082">
    <property type="entry name" value="Pilin"/>
</dbReference>
<keyword evidence="2" id="KW-0488">Methylation</keyword>
<reference evidence="4" key="2">
    <citation type="submission" date="2020-09" db="EMBL/GenBank/DDBJ databases">
        <authorList>
            <person name="Sun Q."/>
            <person name="Kim S."/>
        </authorList>
    </citation>
    <scope>NUCLEOTIDE SEQUENCE</scope>
    <source>
        <strain evidence="4">KCTC 42731</strain>
    </source>
</reference>
<dbReference type="RefSeq" id="WP_308436233.1">
    <property type="nucleotide sequence ID" value="NZ_BNCK01000001.1"/>
</dbReference>
<dbReference type="PANTHER" id="PTHR30093:SF34">
    <property type="entry name" value="PREPILIN PEPTIDASE-DEPENDENT PROTEIN D"/>
    <property type="match status" value="1"/>
</dbReference>
<dbReference type="InterPro" id="IPR012902">
    <property type="entry name" value="N_methyl_site"/>
</dbReference>
<feature type="transmembrane region" description="Helical" evidence="3">
    <location>
        <begin position="6"/>
        <end position="29"/>
    </location>
</feature>
<keyword evidence="3" id="KW-0472">Membrane</keyword>
<dbReference type="PANTHER" id="PTHR30093">
    <property type="entry name" value="GENERAL SECRETION PATHWAY PROTEIN G"/>
    <property type="match status" value="1"/>
</dbReference>
<evidence type="ECO:0000313" key="5">
    <source>
        <dbReference type="Proteomes" id="UP000623842"/>
    </source>
</evidence>
<gene>
    <name evidence="4" type="ORF">GCM10017161_03480</name>
</gene>
<dbReference type="Gene3D" id="3.30.700.10">
    <property type="entry name" value="Glycoprotein, Type 4 Pilin"/>
    <property type="match status" value="1"/>
</dbReference>
<organism evidence="4 5">
    <name type="scientific">Thalassotalea marina</name>
    <dbReference type="NCBI Taxonomy" id="1673741"/>
    <lineage>
        <taxon>Bacteria</taxon>
        <taxon>Pseudomonadati</taxon>
        <taxon>Pseudomonadota</taxon>
        <taxon>Gammaproteobacteria</taxon>
        <taxon>Alteromonadales</taxon>
        <taxon>Colwelliaceae</taxon>
        <taxon>Thalassotalea</taxon>
    </lineage>
</organism>
<comment type="similarity">
    <text evidence="1">Belongs to the N-Me-Phe pilin family.</text>
</comment>
<dbReference type="GO" id="GO:0007155">
    <property type="term" value="P:cell adhesion"/>
    <property type="evidence" value="ECO:0007669"/>
    <property type="project" value="InterPro"/>
</dbReference>
<keyword evidence="3" id="KW-0812">Transmembrane</keyword>
<evidence type="ECO:0000313" key="4">
    <source>
        <dbReference type="EMBL" id="GHF79610.1"/>
    </source>
</evidence>
<comment type="caution">
    <text evidence="4">The sequence shown here is derived from an EMBL/GenBank/DDBJ whole genome shotgun (WGS) entry which is preliminary data.</text>
</comment>
<dbReference type="NCBIfam" id="TIGR02532">
    <property type="entry name" value="IV_pilin_GFxxxE"/>
    <property type="match status" value="1"/>
</dbReference>
<dbReference type="EMBL" id="BNCK01000001">
    <property type="protein sequence ID" value="GHF79610.1"/>
    <property type="molecule type" value="Genomic_DNA"/>
</dbReference>
<proteinExistence type="inferred from homology"/>